<keyword evidence="2" id="KW-0472">Membrane</keyword>
<evidence type="ECO:0000313" key="5">
    <source>
        <dbReference type="Proteomes" id="UP000242188"/>
    </source>
</evidence>
<dbReference type="PROSITE" id="PS50024">
    <property type="entry name" value="SEA"/>
    <property type="match status" value="1"/>
</dbReference>
<keyword evidence="5" id="KW-1185">Reference proteome</keyword>
<reference evidence="4 5" key="1">
    <citation type="journal article" date="2017" name="Nat. Ecol. Evol.">
        <title>Scallop genome provides insights into evolution of bilaterian karyotype and development.</title>
        <authorList>
            <person name="Wang S."/>
            <person name="Zhang J."/>
            <person name="Jiao W."/>
            <person name="Li J."/>
            <person name="Xun X."/>
            <person name="Sun Y."/>
            <person name="Guo X."/>
            <person name="Huan P."/>
            <person name="Dong B."/>
            <person name="Zhang L."/>
            <person name="Hu X."/>
            <person name="Sun X."/>
            <person name="Wang J."/>
            <person name="Zhao C."/>
            <person name="Wang Y."/>
            <person name="Wang D."/>
            <person name="Huang X."/>
            <person name="Wang R."/>
            <person name="Lv J."/>
            <person name="Li Y."/>
            <person name="Zhang Z."/>
            <person name="Liu B."/>
            <person name="Lu W."/>
            <person name="Hui Y."/>
            <person name="Liang J."/>
            <person name="Zhou Z."/>
            <person name="Hou R."/>
            <person name="Li X."/>
            <person name="Liu Y."/>
            <person name="Li H."/>
            <person name="Ning X."/>
            <person name="Lin Y."/>
            <person name="Zhao L."/>
            <person name="Xing Q."/>
            <person name="Dou J."/>
            <person name="Li Y."/>
            <person name="Mao J."/>
            <person name="Guo H."/>
            <person name="Dou H."/>
            <person name="Li T."/>
            <person name="Mu C."/>
            <person name="Jiang W."/>
            <person name="Fu Q."/>
            <person name="Fu X."/>
            <person name="Miao Y."/>
            <person name="Liu J."/>
            <person name="Yu Q."/>
            <person name="Li R."/>
            <person name="Liao H."/>
            <person name="Li X."/>
            <person name="Kong Y."/>
            <person name="Jiang Z."/>
            <person name="Chourrout D."/>
            <person name="Li R."/>
            <person name="Bao Z."/>
        </authorList>
    </citation>
    <scope>NUCLEOTIDE SEQUENCE [LARGE SCALE GENOMIC DNA]</scope>
    <source>
        <strain evidence="4 5">PY_sf001</strain>
    </source>
</reference>
<dbReference type="EMBL" id="NEDP02004019">
    <property type="protein sequence ID" value="OWF47179.1"/>
    <property type="molecule type" value="Genomic_DNA"/>
</dbReference>
<sequence>MDSWKKRFQGKWPRLTSMYSGSSYRLDEHSRNGNGNVNGDGKYVDPVLAYDNAFDPIDSYGAYNFHMAPREELAIGTDPRIWHRHTHKPDHDSGSDYAGSKKPDTSTCRVVLCVLLVMSFIGVVVASIVLAVILSQTQSSSVSPSPLAVLQGSLTMANRNFTADLNDPTSPAYKKAAEDFCAAKRERGYNIQALLH</sequence>
<organism evidence="4 5">
    <name type="scientific">Mizuhopecten yessoensis</name>
    <name type="common">Japanese scallop</name>
    <name type="synonym">Patinopecten yessoensis</name>
    <dbReference type="NCBI Taxonomy" id="6573"/>
    <lineage>
        <taxon>Eukaryota</taxon>
        <taxon>Metazoa</taxon>
        <taxon>Spiralia</taxon>
        <taxon>Lophotrochozoa</taxon>
        <taxon>Mollusca</taxon>
        <taxon>Bivalvia</taxon>
        <taxon>Autobranchia</taxon>
        <taxon>Pteriomorphia</taxon>
        <taxon>Pectinida</taxon>
        <taxon>Pectinoidea</taxon>
        <taxon>Pectinidae</taxon>
        <taxon>Mizuhopecten</taxon>
    </lineage>
</organism>
<evidence type="ECO:0000256" key="2">
    <source>
        <dbReference type="SAM" id="Phobius"/>
    </source>
</evidence>
<feature type="transmembrane region" description="Helical" evidence="2">
    <location>
        <begin position="110"/>
        <end position="134"/>
    </location>
</feature>
<keyword evidence="2" id="KW-0812">Transmembrane</keyword>
<keyword evidence="2" id="KW-1133">Transmembrane helix</keyword>
<feature type="compositionally biased region" description="Basic and acidic residues" evidence="1">
    <location>
        <begin position="89"/>
        <end position="104"/>
    </location>
</feature>
<dbReference type="AlphaFoldDB" id="A0A210QEP1"/>
<dbReference type="Proteomes" id="UP000242188">
    <property type="component" value="Unassembled WGS sequence"/>
</dbReference>
<protein>
    <recommendedName>
        <fullName evidence="3">SEA domain-containing protein</fullName>
    </recommendedName>
</protein>
<feature type="domain" description="SEA" evidence="3">
    <location>
        <begin position="146"/>
        <end position="196"/>
    </location>
</feature>
<dbReference type="InterPro" id="IPR000082">
    <property type="entry name" value="SEA_dom"/>
</dbReference>
<evidence type="ECO:0000259" key="3">
    <source>
        <dbReference type="PROSITE" id="PS50024"/>
    </source>
</evidence>
<comment type="caution">
    <text evidence="4">The sequence shown here is derived from an EMBL/GenBank/DDBJ whole genome shotgun (WGS) entry which is preliminary data.</text>
</comment>
<accession>A0A210QEP1</accession>
<name>A0A210QEP1_MIZYE</name>
<evidence type="ECO:0000256" key="1">
    <source>
        <dbReference type="SAM" id="MobiDB-lite"/>
    </source>
</evidence>
<proteinExistence type="predicted"/>
<evidence type="ECO:0000313" key="4">
    <source>
        <dbReference type="EMBL" id="OWF47179.1"/>
    </source>
</evidence>
<gene>
    <name evidence="4" type="ORF">KP79_PYT20376</name>
</gene>
<feature type="region of interest" description="Disordered" evidence="1">
    <location>
        <begin position="84"/>
        <end position="104"/>
    </location>
</feature>